<dbReference type="Pfam" id="PF01795">
    <property type="entry name" value="Methyltransf_5"/>
    <property type="match status" value="1"/>
</dbReference>
<dbReference type="STRING" id="37360.A0A0G4IRF5"/>
<evidence type="ECO:0000256" key="3">
    <source>
        <dbReference type="ARBA" id="ARBA00022679"/>
    </source>
</evidence>
<evidence type="ECO:0000256" key="1">
    <source>
        <dbReference type="ARBA" id="ARBA00010396"/>
    </source>
</evidence>
<keyword evidence="4" id="KW-0949">S-adenosyl-L-methionine</keyword>
<dbReference type="Gene3D" id="1.10.150.170">
    <property type="entry name" value="Putative methyltransferase TM0872, insert domain"/>
    <property type="match status" value="1"/>
</dbReference>
<dbReference type="HAMAP" id="MF_01007">
    <property type="entry name" value="16SrRNA_methyltr_H"/>
    <property type="match status" value="1"/>
</dbReference>
<gene>
    <name evidence="5" type="ORF">PBRA_005785</name>
    <name evidence="6" type="ORF">PLBR_LOCUS5432</name>
</gene>
<dbReference type="SUPFAM" id="SSF53335">
    <property type="entry name" value="S-adenosyl-L-methionine-dependent methyltransferases"/>
    <property type="match status" value="1"/>
</dbReference>
<evidence type="ECO:0000256" key="2">
    <source>
        <dbReference type="ARBA" id="ARBA00022603"/>
    </source>
</evidence>
<dbReference type="Gene3D" id="3.40.50.150">
    <property type="entry name" value="Vaccinia Virus protein VP39"/>
    <property type="match status" value="1"/>
</dbReference>
<dbReference type="GO" id="GO:0005737">
    <property type="term" value="C:cytoplasm"/>
    <property type="evidence" value="ECO:0007669"/>
    <property type="project" value="TreeGrafter"/>
</dbReference>
<dbReference type="InterPro" id="IPR002903">
    <property type="entry name" value="RsmH"/>
</dbReference>
<proteinExistence type="inferred from homology"/>
<dbReference type="Proteomes" id="UP000039324">
    <property type="component" value="Unassembled WGS sequence"/>
</dbReference>
<comment type="similarity">
    <text evidence="1">Belongs to the methyltransferase superfamily. RsmH family.</text>
</comment>
<accession>A0A0G4IRF5</accession>
<keyword evidence="2" id="KW-0489">Methyltransferase</keyword>
<keyword evidence="6" id="KW-0496">Mitochondrion</keyword>
<geneLocation type="mitochondrion" evidence="6"/>
<keyword evidence="7" id="KW-1185">Reference proteome</keyword>
<evidence type="ECO:0000313" key="6">
    <source>
        <dbReference type="EMBL" id="SPQ98217.1"/>
    </source>
</evidence>
<dbReference type="AlphaFoldDB" id="A0A0G4IRF5"/>
<reference evidence="5 7" key="1">
    <citation type="submission" date="2015-02" db="EMBL/GenBank/DDBJ databases">
        <authorList>
            <person name="Chooi Y.-H."/>
        </authorList>
    </citation>
    <scope>NUCLEOTIDE SEQUENCE [LARGE SCALE GENOMIC DNA]</scope>
    <source>
        <strain evidence="5">E3</strain>
    </source>
</reference>
<sequence>MASTAVVEAAAAAMPAVSEGVARHIPVLVDKVANALCRELRGVMPGQPKTMVDATVGLGGHAAHLLSELPSLTSYVGIDRDPEALRLCRDSLSEKFPSFRLEVFLDGEKQVLNSGVTDRRIVLVHSCFSDIHRALEVAEVDRADCMLFDLGVSSFQLDSPVRGFGFKNNGPLDMRMDREHGDRTALEHIGKQSIVSLAKILKEYGEERYALRIAKNVVNSFARGELHTTADLERLAWSAYPANQRPSRTPAAIRKSGGPGAQPIHPATKTFQAIRIAINNELDQIQDVLLEIPKLMNQLGRVGVISFHSLEDRIVKRMFQAYVSKRLGNIITPKPLQAGPDEIEQNPRSRSAKLRVFEIEIGSASK</sequence>
<dbReference type="InterPro" id="IPR023397">
    <property type="entry name" value="SAM-dep_MeTrfase_MraW_recog"/>
</dbReference>
<dbReference type="EMBL" id="CDSF01000080">
    <property type="protein sequence ID" value="CEO97671.1"/>
    <property type="molecule type" value="Genomic_DNA"/>
</dbReference>
<dbReference type="OrthoDB" id="439808at2759"/>
<dbReference type="InterPro" id="IPR029063">
    <property type="entry name" value="SAM-dependent_MTases_sf"/>
</dbReference>
<dbReference type="Proteomes" id="UP000290189">
    <property type="component" value="Unassembled WGS sequence"/>
</dbReference>
<dbReference type="NCBIfam" id="TIGR00006">
    <property type="entry name" value="16S rRNA (cytosine(1402)-N(4))-methyltransferase RsmH"/>
    <property type="match status" value="1"/>
</dbReference>
<name>A0A0G4IRF5_PLABS</name>
<keyword evidence="3" id="KW-0808">Transferase</keyword>
<evidence type="ECO:0000313" key="8">
    <source>
        <dbReference type="Proteomes" id="UP000290189"/>
    </source>
</evidence>
<evidence type="ECO:0000256" key="4">
    <source>
        <dbReference type="ARBA" id="ARBA00022691"/>
    </source>
</evidence>
<dbReference type="PANTHER" id="PTHR11265">
    <property type="entry name" value="S-ADENOSYL-METHYLTRANSFERASE MRAW"/>
    <property type="match status" value="1"/>
</dbReference>
<dbReference type="OMA" id="NPAKRTF"/>
<reference evidence="6 8" key="2">
    <citation type="submission" date="2018-03" db="EMBL/GenBank/DDBJ databases">
        <authorList>
            <person name="Fogelqvist J."/>
        </authorList>
    </citation>
    <scope>NUCLEOTIDE SEQUENCE [LARGE SCALE GENOMIC DNA]</scope>
</reference>
<dbReference type="GO" id="GO:0071424">
    <property type="term" value="F:rRNA (cytosine-N4-)-methyltransferase activity"/>
    <property type="evidence" value="ECO:0007669"/>
    <property type="project" value="TreeGrafter"/>
</dbReference>
<organism evidence="5 7">
    <name type="scientific">Plasmodiophora brassicae</name>
    <name type="common">Clubroot disease agent</name>
    <dbReference type="NCBI Taxonomy" id="37360"/>
    <lineage>
        <taxon>Eukaryota</taxon>
        <taxon>Sar</taxon>
        <taxon>Rhizaria</taxon>
        <taxon>Endomyxa</taxon>
        <taxon>Phytomyxea</taxon>
        <taxon>Plasmodiophorida</taxon>
        <taxon>Plasmodiophoridae</taxon>
        <taxon>Plasmodiophora</taxon>
    </lineage>
</organism>
<dbReference type="EMBL" id="OVEO01000009">
    <property type="protein sequence ID" value="SPQ98217.1"/>
    <property type="molecule type" value="Genomic_DNA"/>
</dbReference>
<evidence type="ECO:0000313" key="7">
    <source>
        <dbReference type="Proteomes" id="UP000039324"/>
    </source>
</evidence>
<protein>
    <submittedName>
        <fullName evidence="5">Uncharacterized protein</fullName>
    </submittedName>
</protein>
<dbReference type="PANTHER" id="PTHR11265:SF0">
    <property type="entry name" value="12S RRNA N4-METHYLCYTIDINE METHYLTRANSFERASE"/>
    <property type="match status" value="1"/>
</dbReference>
<dbReference type="PIRSF" id="PIRSF004486">
    <property type="entry name" value="MraW"/>
    <property type="match status" value="1"/>
</dbReference>
<evidence type="ECO:0000313" key="5">
    <source>
        <dbReference type="EMBL" id="CEO97671.1"/>
    </source>
</evidence>
<dbReference type="GO" id="GO:0070475">
    <property type="term" value="P:rRNA base methylation"/>
    <property type="evidence" value="ECO:0007669"/>
    <property type="project" value="TreeGrafter"/>
</dbReference>
<dbReference type="SUPFAM" id="SSF81799">
    <property type="entry name" value="Putative methyltransferase TM0872, insert domain"/>
    <property type="match status" value="1"/>
</dbReference>